<evidence type="ECO:0000313" key="2">
    <source>
        <dbReference type="Proteomes" id="UP000005426"/>
    </source>
</evidence>
<name>G9NEP9_HYPAI</name>
<dbReference type="AlphaFoldDB" id="G9NEP9"/>
<dbReference type="STRING" id="452589.G9NEP9"/>
<organism evidence="1 2">
    <name type="scientific">Hypocrea atroviridis (strain ATCC 20476 / IMI 206040)</name>
    <name type="common">Trichoderma atroviride</name>
    <dbReference type="NCBI Taxonomy" id="452589"/>
    <lineage>
        <taxon>Eukaryota</taxon>
        <taxon>Fungi</taxon>
        <taxon>Dikarya</taxon>
        <taxon>Ascomycota</taxon>
        <taxon>Pezizomycotina</taxon>
        <taxon>Sordariomycetes</taxon>
        <taxon>Hypocreomycetidae</taxon>
        <taxon>Hypocreales</taxon>
        <taxon>Hypocreaceae</taxon>
        <taxon>Trichoderma</taxon>
    </lineage>
</organism>
<dbReference type="eggNOG" id="ENOG502SP9W">
    <property type="taxonomic scope" value="Eukaryota"/>
</dbReference>
<dbReference type="OMA" id="VGRCTAN"/>
<dbReference type="OrthoDB" id="5073671at2759"/>
<keyword evidence="2" id="KW-1185">Reference proteome</keyword>
<dbReference type="HOGENOM" id="CLU_061850_1_0_1"/>
<evidence type="ECO:0000313" key="1">
    <source>
        <dbReference type="EMBL" id="EHK50944.1"/>
    </source>
</evidence>
<dbReference type="GeneID" id="25785209"/>
<proteinExistence type="predicted"/>
<dbReference type="EMBL" id="ABDG02000012">
    <property type="protein sequence ID" value="EHK50944.1"/>
    <property type="molecule type" value="Genomic_DNA"/>
</dbReference>
<dbReference type="KEGG" id="tatv:25785209"/>
<comment type="caution">
    <text evidence="1">The sequence shown here is derived from an EMBL/GenBank/DDBJ whole genome shotgun (WGS) entry which is preliminary data.</text>
</comment>
<accession>G9NEP9</accession>
<dbReference type="Proteomes" id="UP000005426">
    <property type="component" value="Unassembled WGS sequence"/>
</dbReference>
<gene>
    <name evidence="1" type="ORF">TRIATDRAFT_54401</name>
</gene>
<protein>
    <submittedName>
        <fullName evidence="1">Uncharacterized protein</fullName>
    </submittedName>
</protein>
<reference evidence="1 2" key="1">
    <citation type="journal article" date="2011" name="Genome Biol.">
        <title>Comparative genome sequence analysis underscores mycoparasitism as the ancestral life style of Trichoderma.</title>
        <authorList>
            <person name="Kubicek C.P."/>
            <person name="Herrera-Estrella A."/>
            <person name="Seidl-Seiboth V."/>
            <person name="Martinez D.A."/>
            <person name="Druzhinina I.S."/>
            <person name="Thon M."/>
            <person name="Zeilinger S."/>
            <person name="Casas-Flores S."/>
            <person name="Horwitz B.A."/>
            <person name="Mukherjee P.K."/>
            <person name="Mukherjee M."/>
            <person name="Kredics L."/>
            <person name="Alcaraz L.D."/>
            <person name="Aerts A."/>
            <person name="Antal Z."/>
            <person name="Atanasova L."/>
            <person name="Cervantes-Badillo M.G."/>
            <person name="Challacombe J."/>
            <person name="Chertkov O."/>
            <person name="McCluskey K."/>
            <person name="Coulpier F."/>
            <person name="Deshpande N."/>
            <person name="von Doehren H."/>
            <person name="Ebbole D.J."/>
            <person name="Esquivel-Naranjo E.U."/>
            <person name="Fekete E."/>
            <person name="Flipphi M."/>
            <person name="Glaser F."/>
            <person name="Gomez-Rodriguez E.Y."/>
            <person name="Gruber S."/>
            <person name="Han C."/>
            <person name="Henrissat B."/>
            <person name="Hermosa R."/>
            <person name="Hernandez-Onate M."/>
            <person name="Karaffa L."/>
            <person name="Kosti I."/>
            <person name="Le Crom S."/>
            <person name="Lindquist E."/>
            <person name="Lucas S."/>
            <person name="Luebeck M."/>
            <person name="Luebeck P.S."/>
            <person name="Margeot A."/>
            <person name="Metz B."/>
            <person name="Misra M."/>
            <person name="Nevalainen H."/>
            <person name="Omann M."/>
            <person name="Packer N."/>
            <person name="Perrone G."/>
            <person name="Uresti-Rivera E.E."/>
            <person name="Salamov A."/>
            <person name="Schmoll M."/>
            <person name="Seiboth B."/>
            <person name="Shapiro H."/>
            <person name="Sukno S."/>
            <person name="Tamayo-Ramos J.A."/>
            <person name="Tisch D."/>
            <person name="Wiest A."/>
            <person name="Wilkinson H.H."/>
            <person name="Zhang M."/>
            <person name="Coutinho P.M."/>
            <person name="Kenerley C.M."/>
            <person name="Monte E."/>
            <person name="Baker S.E."/>
            <person name="Grigoriev I.V."/>
        </authorList>
    </citation>
    <scope>NUCLEOTIDE SEQUENCE [LARGE SCALE GENOMIC DNA]</scope>
    <source>
        <strain evidence="2">ATCC 20476 / IMI 206040</strain>
    </source>
</reference>
<sequence>MIIQAGWSKSFTVNDANSKEVLYLAEFHPFGWFCPEPLGARGGFILHNGVTRKDPVLAATGDVTIFEQRVNPFSNESKILLPPLAKKDNVKASTTVGETETMVGRCTANNGVAFRFSIEVGRNMRREKLEWRSAGKGGDGRVAWGLMRLPSASRRIPPEGEVIAKLSWLPASIINVVNPMSTKPIFTLQLMNSLESGLLGERCVLTVVMSALRLWHLRIKGKDKRSYIRIRDNSQGR</sequence>